<dbReference type="PANTHER" id="PTHR33048:SF47">
    <property type="entry name" value="INTEGRAL MEMBRANE PROTEIN-RELATED"/>
    <property type="match status" value="1"/>
</dbReference>
<gene>
    <name evidence="9" type="ORF">CC86DRAFT_284143</name>
</gene>
<dbReference type="OrthoDB" id="444631at2759"/>
<proteinExistence type="inferred from homology"/>
<feature type="region of interest" description="Disordered" evidence="6">
    <location>
        <begin position="356"/>
        <end position="381"/>
    </location>
</feature>
<evidence type="ECO:0000259" key="8">
    <source>
        <dbReference type="Pfam" id="PF20684"/>
    </source>
</evidence>
<dbReference type="GO" id="GO:0016020">
    <property type="term" value="C:membrane"/>
    <property type="evidence" value="ECO:0007669"/>
    <property type="project" value="UniProtKB-SubCell"/>
</dbReference>
<feature type="transmembrane region" description="Helical" evidence="7">
    <location>
        <begin position="54"/>
        <end position="74"/>
    </location>
</feature>
<keyword evidence="4 7" id="KW-0472">Membrane</keyword>
<dbReference type="InterPro" id="IPR052337">
    <property type="entry name" value="SAT4-like"/>
</dbReference>
<feature type="compositionally biased region" description="Basic and acidic residues" evidence="6">
    <location>
        <begin position="356"/>
        <end position="366"/>
    </location>
</feature>
<evidence type="ECO:0000313" key="9">
    <source>
        <dbReference type="EMBL" id="KAF2830466.1"/>
    </source>
</evidence>
<evidence type="ECO:0000256" key="3">
    <source>
        <dbReference type="ARBA" id="ARBA00022989"/>
    </source>
</evidence>
<evidence type="ECO:0000313" key="10">
    <source>
        <dbReference type="Proteomes" id="UP000799424"/>
    </source>
</evidence>
<organism evidence="9 10">
    <name type="scientific">Ophiobolus disseminans</name>
    <dbReference type="NCBI Taxonomy" id="1469910"/>
    <lineage>
        <taxon>Eukaryota</taxon>
        <taxon>Fungi</taxon>
        <taxon>Dikarya</taxon>
        <taxon>Ascomycota</taxon>
        <taxon>Pezizomycotina</taxon>
        <taxon>Dothideomycetes</taxon>
        <taxon>Pleosporomycetidae</taxon>
        <taxon>Pleosporales</taxon>
        <taxon>Pleosporineae</taxon>
        <taxon>Phaeosphaeriaceae</taxon>
        <taxon>Ophiobolus</taxon>
    </lineage>
</organism>
<dbReference type="Proteomes" id="UP000799424">
    <property type="component" value="Unassembled WGS sequence"/>
</dbReference>
<dbReference type="InterPro" id="IPR049326">
    <property type="entry name" value="Rhodopsin_dom_fungi"/>
</dbReference>
<accession>A0A6A7AB58</accession>
<dbReference type="PANTHER" id="PTHR33048">
    <property type="entry name" value="PTH11-LIKE INTEGRAL MEMBRANE PROTEIN (AFU_ORTHOLOGUE AFUA_5G11245)"/>
    <property type="match status" value="1"/>
</dbReference>
<evidence type="ECO:0000256" key="6">
    <source>
        <dbReference type="SAM" id="MobiDB-lite"/>
    </source>
</evidence>
<feature type="transmembrane region" description="Helical" evidence="7">
    <location>
        <begin position="94"/>
        <end position="112"/>
    </location>
</feature>
<keyword evidence="2 7" id="KW-0812">Transmembrane</keyword>
<dbReference type="AlphaFoldDB" id="A0A6A7AB58"/>
<dbReference type="EMBL" id="MU006219">
    <property type="protein sequence ID" value="KAF2830466.1"/>
    <property type="molecule type" value="Genomic_DNA"/>
</dbReference>
<reference evidence="9" key="1">
    <citation type="journal article" date="2020" name="Stud. Mycol.">
        <title>101 Dothideomycetes genomes: a test case for predicting lifestyles and emergence of pathogens.</title>
        <authorList>
            <person name="Haridas S."/>
            <person name="Albert R."/>
            <person name="Binder M."/>
            <person name="Bloem J."/>
            <person name="Labutti K."/>
            <person name="Salamov A."/>
            <person name="Andreopoulos B."/>
            <person name="Baker S."/>
            <person name="Barry K."/>
            <person name="Bills G."/>
            <person name="Bluhm B."/>
            <person name="Cannon C."/>
            <person name="Castanera R."/>
            <person name="Culley D."/>
            <person name="Daum C."/>
            <person name="Ezra D."/>
            <person name="Gonzalez J."/>
            <person name="Henrissat B."/>
            <person name="Kuo A."/>
            <person name="Liang C."/>
            <person name="Lipzen A."/>
            <person name="Lutzoni F."/>
            <person name="Magnuson J."/>
            <person name="Mondo S."/>
            <person name="Nolan M."/>
            <person name="Ohm R."/>
            <person name="Pangilinan J."/>
            <person name="Park H.-J."/>
            <person name="Ramirez L."/>
            <person name="Alfaro M."/>
            <person name="Sun H."/>
            <person name="Tritt A."/>
            <person name="Yoshinaga Y."/>
            <person name="Zwiers L.-H."/>
            <person name="Turgeon B."/>
            <person name="Goodwin S."/>
            <person name="Spatafora J."/>
            <person name="Crous P."/>
            <person name="Grigoriev I."/>
        </authorList>
    </citation>
    <scope>NUCLEOTIDE SEQUENCE</scope>
    <source>
        <strain evidence="9">CBS 113818</strain>
    </source>
</reference>
<evidence type="ECO:0000256" key="7">
    <source>
        <dbReference type="SAM" id="Phobius"/>
    </source>
</evidence>
<comment type="subcellular location">
    <subcellularLocation>
        <location evidence="1">Membrane</location>
        <topology evidence="1">Multi-pass membrane protein</topology>
    </subcellularLocation>
</comment>
<evidence type="ECO:0000256" key="5">
    <source>
        <dbReference type="ARBA" id="ARBA00038359"/>
    </source>
</evidence>
<dbReference type="Pfam" id="PF20684">
    <property type="entry name" value="Fung_rhodopsin"/>
    <property type="match status" value="1"/>
</dbReference>
<feature type="transmembrane region" description="Helical" evidence="7">
    <location>
        <begin position="20"/>
        <end position="42"/>
    </location>
</feature>
<keyword evidence="10" id="KW-1185">Reference proteome</keyword>
<feature type="transmembrane region" description="Helical" evidence="7">
    <location>
        <begin position="252"/>
        <end position="272"/>
    </location>
</feature>
<evidence type="ECO:0000256" key="1">
    <source>
        <dbReference type="ARBA" id="ARBA00004141"/>
    </source>
</evidence>
<sequence>MNQPSPETLAKLAQEDQGPSSRAIVIAFTILSFICVCLRFYTRIVVQRNVGWEDYTIAVSMCFAIAMAVCQIYQVKSGSGKHVLFLDLPAAINILKFLYFSILAYCISLTLTKISILLQYRRIFTLREMRISIYVVMGICVAFGIESVTTGIFTCIPVDAFWDLTKRPTAKCLNENALYYANASLNIVTDLMVAILPVKVILGLQIPRKQKIALLIILTLGWFVCIVSMLRLHALIVLAQHPEDTTWYSTSTAYWSAIEVNLAIVCASTPALKPLVVRIIPAFSTRDISLGYGFGSGATRSKSGKFVELTNKPTNQSTTEDPGLGVTPRITAEPMAGQSLSGNAIYVHHDIERQTLGNRKDSDSGSERYLVPAAPGASLKH</sequence>
<evidence type="ECO:0000256" key="2">
    <source>
        <dbReference type="ARBA" id="ARBA00022692"/>
    </source>
</evidence>
<comment type="similarity">
    <text evidence="5">Belongs to the SAT4 family.</text>
</comment>
<evidence type="ECO:0000256" key="4">
    <source>
        <dbReference type="ARBA" id="ARBA00023136"/>
    </source>
</evidence>
<feature type="transmembrane region" description="Helical" evidence="7">
    <location>
        <begin position="178"/>
        <end position="200"/>
    </location>
</feature>
<protein>
    <recommendedName>
        <fullName evidence="8">Rhodopsin domain-containing protein</fullName>
    </recommendedName>
</protein>
<name>A0A6A7AB58_9PLEO</name>
<feature type="transmembrane region" description="Helical" evidence="7">
    <location>
        <begin position="133"/>
        <end position="158"/>
    </location>
</feature>
<keyword evidence="3 7" id="KW-1133">Transmembrane helix</keyword>
<feature type="transmembrane region" description="Helical" evidence="7">
    <location>
        <begin position="212"/>
        <end position="232"/>
    </location>
</feature>
<feature type="domain" description="Rhodopsin" evidence="8">
    <location>
        <begin position="38"/>
        <end position="277"/>
    </location>
</feature>